<evidence type="ECO:0000313" key="1">
    <source>
        <dbReference type="EMBL" id="KAB7782464.1"/>
    </source>
</evidence>
<dbReference type="AlphaFoldDB" id="A0A833J1J5"/>
<protein>
    <submittedName>
        <fullName evidence="1">Uncharacterized protein</fullName>
    </submittedName>
</protein>
<organism evidence="1 2">
    <name type="scientific">Methylorubrum populi</name>
    <dbReference type="NCBI Taxonomy" id="223967"/>
    <lineage>
        <taxon>Bacteria</taxon>
        <taxon>Pseudomonadati</taxon>
        <taxon>Pseudomonadota</taxon>
        <taxon>Alphaproteobacteria</taxon>
        <taxon>Hyphomicrobiales</taxon>
        <taxon>Methylobacteriaceae</taxon>
        <taxon>Methylorubrum</taxon>
    </lineage>
</organism>
<dbReference type="Proteomes" id="UP000469949">
    <property type="component" value="Unassembled WGS sequence"/>
</dbReference>
<gene>
    <name evidence="1" type="ORF">F8B43_5219</name>
</gene>
<accession>A0A833J1J5</accession>
<evidence type="ECO:0000313" key="2">
    <source>
        <dbReference type="Proteomes" id="UP000469949"/>
    </source>
</evidence>
<dbReference type="EMBL" id="WEKV01000020">
    <property type="protein sequence ID" value="KAB7782464.1"/>
    <property type="molecule type" value="Genomic_DNA"/>
</dbReference>
<name>A0A833J1J5_9HYPH</name>
<sequence>METTGQLDRGARVSAFHALVSTDNRSRRTLAPSRLDEGGAEWVVIR</sequence>
<comment type="caution">
    <text evidence="1">The sequence shown here is derived from an EMBL/GenBank/DDBJ whole genome shotgun (WGS) entry which is preliminary data.</text>
</comment>
<reference evidence="1 2" key="1">
    <citation type="submission" date="2019-10" db="EMBL/GenBank/DDBJ databases">
        <title>Draft Genome Sequence of the Caffeine Degrading Methylotroph Methylorubrum populi PINKEL.</title>
        <authorList>
            <person name="Dawson S.C."/>
            <person name="Zhang X."/>
            <person name="Wright M.E."/>
            <person name="Sharma G."/>
            <person name="Langner J.T."/>
            <person name="Ditty J.L."/>
            <person name="Subuyuj G.A."/>
        </authorList>
    </citation>
    <scope>NUCLEOTIDE SEQUENCE [LARGE SCALE GENOMIC DNA]</scope>
    <source>
        <strain evidence="1 2">Pinkel</strain>
    </source>
</reference>
<proteinExistence type="predicted"/>